<dbReference type="InterPro" id="IPR001360">
    <property type="entry name" value="Glyco_hydro_1"/>
</dbReference>
<dbReference type="GO" id="GO:0005829">
    <property type="term" value="C:cytosol"/>
    <property type="evidence" value="ECO:0007669"/>
    <property type="project" value="TreeGrafter"/>
</dbReference>
<reference evidence="13 15" key="2">
    <citation type="submission" date="2018-04" db="EMBL/GenBank/DDBJ databases">
        <title>Subsurface microbial communities from deep shales in Ohio and West Virginia, USA.</title>
        <authorList>
            <person name="Wrighton K."/>
        </authorList>
    </citation>
    <scope>NUCLEOTIDE SEQUENCE [LARGE SCALE GENOMIC DNA]</scope>
    <source>
        <strain evidence="13 15">MSL28</strain>
    </source>
</reference>
<dbReference type="SUPFAM" id="SSF51445">
    <property type="entry name" value="(Trans)glycosidases"/>
    <property type="match status" value="1"/>
</dbReference>
<feature type="binding site" evidence="10">
    <location>
        <position position="121"/>
    </location>
    <ligand>
        <name>substrate</name>
    </ligand>
</feature>
<dbReference type="Proteomes" id="UP000247389">
    <property type="component" value="Unassembled WGS sequence"/>
</dbReference>
<feature type="binding site" evidence="10">
    <location>
        <position position="20"/>
    </location>
    <ligand>
        <name>substrate</name>
    </ligand>
</feature>
<dbReference type="NCBIfam" id="TIGR03356">
    <property type="entry name" value="BGL"/>
    <property type="match status" value="1"/>
</dbReference>
<dbReference type="Pfam" id="PF00232">
    <property type="entry name" value="Glyco_hydro_1"/>
    <property type="match status" value="1"/>
</dbReference>
<evidence type="ECO:0000256" key="10">
    <source>
        <dbReference type="PIRSR" id="PIRSR617736-2"/>
    </source>
</evidence>
<dbReference type="RefSeq" id="WP_110301144.1">
    <property type="nucleotide sequence ID" value="NZ_FMYT01000004.1"/>
</dbReference>
<name>A0A1G6KJB8_9FIRM</name>
<evidence type="ECO:0000256" key="4">
    <source>
        <dbReference type="ARBA" id="ARBA00022801"/>
    </source>
</evidence>
<evidence type="ECO:0000313" key="13">
    <source>
        <dbReference type="EMBL" id="PXV62906.1"/>
    </source>
</evidence>
<dbReference type="PROSITE" id="PS00653">
    <property type="entry name" value="GLYCOSYL_HYDROL_F1_2"/>
    <property type="match status" value="1"/>
</dbReference>
<keyword evidence="7 12" id="KW-0326">Glycosidase</keyword>
<evidence type="ECO:0000256" key="3">
    <source>
        <dbReference type="ARBA" id="ARBA00012744"/>
    </source>
</evidence>
<comment type="similarity">
    <text evidence="2 12">Belongs to the glycosyl hydrolase 1 family.</text>
</comment>
<dbReference type="FunFam" id="3.20.20.80:FF:000004">
    <property type="entry name" value="Beta-glucosidase 6-phospho-beta-glucosidase"/>
    <property type="match status" value="1"/>
</dbReference>
<evidence type="ECO:0000256" key="5">
    <source>
        <dbReference type="ARBA" id="ARBA00023001"/>
    </source>
</evidence>
<keyword evidence="4 12" id="KW-0378">Hydrolase</keyword>
<comment type="catalytic activity">
    <reaction evidence="1 12">
        <text>Hydrolysis of terminal, non-reducing beta-D-glucosyl residues with release of beta-D-glucose.</text>
        <dbReference type="EC" id="3.2.1.21"/>
    </reaction>
</comment>
<keyword evidence="5" id="KW-0136">Cellulose degradation</keyword>
<dbReference type="InterPro" id="IPR017736">
    <property type="entry name" value="Glyco_hydro_1_beta-glucosidase"/>
</dbReference>
<reference evidence="14 16" key="1">
    <citation type="submission" date="2016-10" db="EMBL/GenBank/DDBJ databases">
        <authorList>
            <person name="Varghese N."/>
            <person name="Submissions S."/>
        </authorList>
    </citation>
    <scope>NUCLEOTIDE SEQUENCE [LARGE SCALE GENOMIC DNA]</scope>
    <source>
        <strain evidence="14 16">WG10</strain>
    </source>
</reference>
<evidence type="ECO:0000256" key="7">
    <source>
        <dbReference type="ARBA" id="ARBA00023295"/>
    </source>
</evidence>
<organism evidence="14 16">
    <name type="scientific">Halanaerobium congolense</name>
    <dbReference type="NCBI Taxonomy" id="54121"/>
    <lineage>
        <taxon>Bacteria</taxon>
        <taxon>Bacillati</taxon>
        <taxon>Bacillota</taxon>
        <taxon>Clostridia</taxon>
        <taxon>Halanaerobiales</taxon>
        <taxon>Halanaerobiaceae</taxon>
        <taxon>Halanaerobium</taxon>
    </lineage>
</organism>
<dbReference type="PANTHER" id="PTHR10353">
    <property type="entry name" value="GLYCOSYL HYDROLASE"/>
    <property type="match status" value="1"/>
</dbReference>
<dbReference type="InterPro" id="IPR017853">
    <property type="entry name" value="GH"/>
</dbReference>
<dbReference type="EMBL" id="FMYT01000004">
    <property type="protein sequence ID" value="SDC31130.1"/>
    <property type="molecule type" value="Genomic_DNA"/>
</dbReference>
<feature type="binding site" evidence="10">
    <location>
        <position position="297"/>
    </location>
    <ligand>
        <name>substrate</name>
    </ligand>
</feature>
<evidence type="ECO:0000256" key="2">
    <source>
        <dbReference type="ARBA" id="ARBA00010838"/>
    </source>
</evidence>
<dbReference type="PROSITE" id="PS00572">
    <property type="entry name" value="GLYCOSYL_HYDROL_F1_1"/>
    <property type="match status" value="1"/>
</dbReference>
<dbReference type="InterPro" id="IPR018120">
    <property type="entry name" value="Glyco_hydro_1_AS"/>
</dbReference>
<evidence type="ECO:0000313" key="15">
    <source>
        <dbReference type="Proteomes" id="UP000247389"/>
    </source>
</evidence>
<evidence type="ECO:0000256" key="8">
    <source>
        <dbReference type="ARBA" id="ARBA00023326"/>
    </source>
</evidence>
<feature type="binding site" evidence="10">
    <location>
        <position position="165"/>
    </location>
    <ligand>
        <name>substrate</name>
    </ligand>
</feature>
<dbReference type="EMBL" id="QICM01000028">
    <property type="protein sequence ID" value="PXV62906.1"/>
    <property type="molecule type" value="Genomic_DNA"/>
</dbReference>
<evidence type="ECO:0000256" key="1">
    <source>
        <dbReference type="ARBA" id="ARBA00000448"/>
    </source>
</evidence>
<sequence length="450" mass="52384">MAKIIFPEDFEWGAATASYQIEGAYNEDGKGESIWDRFTHKKGNIVNNDTGDVACDHYHRYKEDVELMKELGLDTYRFSIAWPRILPAGKGKINQKGIDFYKNLVEQLLKAGIEPSATLYHWDLPQKLQDKGGWENRDTAKYFNEYAQIMYRELGDMVPRWITHNEPMVVSMVGNLWGEHAPGFKDHRKALQVAHNVLLSHGMAVKSFRESGIEGEVGITLNLNHVYTKGDNREDQIAKDYCDAFNNRWFLDPVFKGEYPEKLMDLYQNKFDKPIEIKAGDLEIISKEIDFLGINYYSRALVEYDESEFLNYKTIKPKDADYTAMDWEVYPQGLTDLLKRLDQEYTKKPIFITENGAAYDDQIAEDGRVHDQKRVDYLEKHFQAAHQAIEEGVNLAGYYVWSLMDNFEWAFGYDKRFGIIYIDYENNQKRILKDSARLLKDVIEKNGLEK</sequence>
<feature type="active site" description="Proton donor" evidence="9">
    <location>
        <position position="166"/>
    </location>
</feature>
<proteinExistence type="inferred from homology"/>
<evidence type="ECO:0000256" key="6">
    <source>
        <dbReference type="ARBA" id="ARBA00023277"/>
    </source>
</evidence>
<protein>
    <recommendedName>
        <fullName evidence="3 12">Beta-glucosidase</fullName>
        <ecNumber evidence="3 12">3.2.1.21</ecNumber>
    </recommendedName>
</protein>
<feature type="active site" description="Nucleophile" evidence="9 11">
    <location>
        <position position="354"/>
    </location>
</feature>
<dbReference type="InterPro" id="IPR033132">
    <property type="entry name" value="GH_1_N_CS"/>
</dbReference>
<dbReference type="PANTHER" id="PTHR10353:SF36">
    <property type="entry name" value="LP05116P"/>
    <property type="match status" value="1"/>
</dbReference>
<dbReference type="Proteomes" id="UP000324896">
    <property type="component" value="Unassembled WGS sequence"/>
</dbReference>
<evidence type="ECO:0000313" key="16">
    <source>
        <dbReference type="Proteomes" id="UP000324896"/>
    </source>
</evidence>
<dbReference type="EC" id="3.2.1.21" evidence="3 12"/>
<accession>A0A1G6KJB8</accession>
<dbReference type="GO" id="GO:0030245">
    <property type="term" value="P:cellulose catabolic process"/>
    <property type="evidence" value="ECO:0007669"/>
    <property type="project" value="UniProtKB-KW"/>
</dbReference>
<evidence type="ECO:0000256" key="12">
    <source>
        <dbReference type="RuleBase" id="RU361175"/>
    </source>
</evidence>
<evidence type="ECO:0000256" key="11">
    <source>
        <dbReference type="PROSITE-ProRule" id="PRU10055"/>
    </source>
</evidence>
<dbReference type="PRINTS" id="PR00131">
    <property type="entry name" value="GLHYDRLASE1"/>
</dbReference>
<keyword evidence="8" id="KW-0624">Polysaccharide degradation</keyword>
<evidence type="ECO:0000256" key="9">
    <source>
        <dbReference type="PIRSR" id="PIRSR617736-1"/>
    </source>
</evidence>
<evidence type="ECO:0000313" key="14">
    <source>
        <dbReference type="EMBL" id="SDC31130.1"/>
    </source>
</evidence>
<feature type="binding site" evidence="10">
    <location>
        <begin position="408"/>
        <end position="409"/>
    </location>
    <ligand>
        <name>substrate</name>
    </ligand>
</feature>
<dbReference type="GO" id="GO:0008422">
    <property type="term" value="F:beta-glucosidase activity"/>
    <property type="evidence" value="ECO:0007669"/>
    <property type="project" value="UniProtKB-EC"/>
</dbReference>
<feature type="binding site" evidence="10">
    <location>
        <position position="401"/>
    </location>
    <ligand>
        <name>substrate</name>
    </ligand>
</feature>
<dbReference type="Gene3D" id="3.20.20.80">
    <property type="entry name" value="Glycosidases"/>
    <property type="match status" value="1"/>
</dbReference>
<gene>
    <name evidence="13" type="ORF">C8C78_12824</name>
    <name evidence="14" type="ORF">SAMN04488597_104143</name>
</gene>
<dbReference type="AlphaFoldDB" id="A0A1G6KJB8"/>
<keyword evidence="6" id="KW-0119">Carbohydrate metabolism</keyword>